<accession>A0A366IAW5</accession>
<dbReference type="Pfam" id="PF13145">
    <property type="entry name" value="Rotamase_2"/>
    <property type="match status" value="1"/>
</dbReference>
<protein>
    <recommendedName>
        <fullName evidence="2">peptidylprolyl isomerase</fullName>
        <ecNumber evidence="2">5.2.1.8</ecNumber>
    </recommendedName>
</protein>
<keyword evidence="4 6" id="KW-0697">Rotamase</keyword>
<dbReference type="InterPro" id="IPR000297">
    <property type="entry name" value="PPIase_PpiC"/>
</dbReference>
<proteinExistence type="predicted"/>
<dbReference type="EMBL" id="QNRX01000004">
    <property type="protein sequence ID" value="RBP67456.1"/>
    <property type="molecule type" value="Genomic_DNA"/>
</dbReference>
<dbReference type="PANTHER" id="PTHR47245:SF1">
    <property type="entry name" value="FOLDASE PROTEIN PRSA"/>
    <property type="match status" value="1"/>
</dbReference>
<dbReference type="PROSITE" id="PS51257">
    <property type="entry name" value="PROKAR_LIPOPROTEIN"/>
    <property type="match status" value="1"/>
</dbReference>
<dbReference type="RefSeq" id="WP_113920016.1">
    <property type="nucleotide sequence ID" value="NZ_QNRX01000004.1"/>
</dbReference>
<evidence type="ECO:0000313" key="9">
    <source>
        <dbReference type="EMBL" id="RBP67456.1"/>
    </source>
</evidence>
<dbReference type="Gene3D" id="3.10.50.40">
    <property type="match status" value="1"/>
</dbReference>
<dbReference type="SUPFAM" id="SSF54534">
    <property type="entry name" value="FKBP-like"/>
    <property type="match status" value="1"/>
</dbReference>
<dbReference type="PANTHER" id="PTHR47245">
    <property type="entry name" value="PEPTIDYLPROLYL ISOMERASE"/>
    <property type="match status" value="1"/>
</dbReference>
<dbReference type="Proteomes" id="UP000253490">
    <property type="component" value="Unassembled WGS sequence"/>
</dbReference>
<evidence type="ECO:0000256" key="1">
    <source>
        <dbReference type="ARBA" id="ARBA00000971"/>
    </source>
</evidence>
<comment type="caution">
    <text evidence="9">The sequence shown here is derived from an EMBL/GenBank/DDBJ whole genome shotgun (WGS) entry which is preliminary data.</text>
</comment>
<gene>
    <name evidence="9" type="ORF">DES36_104158</name>
</gene>
<name>A0A366IAW5_9FIRM</name>
<keyword evidence="5 6" id="KW-0413">Isomerase</keyword>
<evidence type="ECO:0000256" key="4">
    <source>
        <dbReference type="ARBA" id="ARBA00023110"/>
    </source>
</evidence>
<dbReference type="Gene3D" id="1.10.8.1040">
    <property type="match status" value="1"/>
</dbReference>
<evidence type="ECO:0000256" key="7">
    <source>
        <dbReference type="SAM" id="SignalP"/>
    </source>
</evidence>
<dbReference type="InterPro" id="IPR046357">
    <property type="entry name" value="PPIase_dom_sf"/>
</dbReference>
<dbReference type="EC" id="5.2.1.8" evidence="2"/>
<feature type="signal peptide" evidence="7">
    <location>
        <begin position="1"/>
        <end position="21"/>
    </location>
</feature>
<reference evidence="9 10" key="1">
    <citation type="submission" date="2018-06" db="EMBL/GenBank/DDBJ databases">
        <title>Genomic Encyclopedia of Type Strains, Phase IV (KMG-IV): sequencing the most valuable type-strain genomes for metagenomic binning, comparative biology and taxonomic classification.</title>
        <authorList>
            <person name="Goeker M."/>
        </authorList>
    </citation>
    <scope>NUCLEOTIDE SEQUENCE [LARGE SCALE GENOMIC DNA]</scope>
    <source>
        <strain evidence="9 10">DSM 22112</strain>
    </source>
</reference>
<dbReference type="OrthoDB" id="14196at2"/>
<evidence type="ECO:0000256" key="2">
    <source>
        <dbReference type="ARBA" id="ARBA00013194"/>
    </source>
</evidence>
<dbReference type="InterPro" id="IPR050245">
    <property type="entry name" value="PrsA_foldase"/>
</dbReference>
<feature type="chain" id="PRO_5039127729" description="peptidylprolyl isomerase" evidence="7">
    <location>
        <begin position="22"/>
        <end position="311"/>
    </location>
</feature>
<comment type="catalytic activity">
    <reaction evidence="1">
        <text>[protein]-peptidylproline (omega=180) = [protein]-peptidylproline (omega=0)</text>
        <dbReference type="Rhea" id="RHEA:16237"/>
        <dbReference type="Rhea" id="RHEA-COMP:10747"/>
        <dbReference type="Rhea" id="RHEA-COMP:10748"/>
        <dbReference type="ChEBI" id="CHEBI:83833"/>
        <dbReference type="ChEBI" id="CHEBI:83834"/>
        <dbReference type="EC" id="5.2.1.8"/>
    </reaction>
</comment>
<dbReference type="SUPFAM" id="SSF109998">
    <property type="entry name" value="Triger factor/SurA peptide-binding domain-like"/>
    <property type="match status" value="1"/>
</dbReference>
<dbReference type="AlphaFoldDB" id="A0A366IAW5"/>
<evidence type="ECO:0000256" key="5">
    <source>
        <dbReference type="ARBA" id="ARBA00023235"/>
    </source>
</evidence>
<evidence type="ECO:0000256" key="6">
    <source>
        <dbReference type="PROSITE-ProRule" id="PRU00278"/>
    </source>
</evidence>
<evidence type="ECO:0000313" key="10">
    <source>
        <dbReference type="Proteomes" id="UP000253490"/>
    </source>
</evidence>
<dbReference type="Pfam" id="PF13624">
    <property type="entry name" value="SurA_N_3"/>
    <property type="match status" value="1"/>
</dbReference>
<dbReference type="InterPro" id="IPR027304">
    <property type="entry name" value="Trigger_fact/SurA_dom_sf"/>
</dbReference>
<feature type="domain" description="PpiC" evidence="8">
    <location>
        <begin position="164"/>
        <end position="266"/>
    </location>
</feature>
<evidence type="ECO:0000259" key="8">
    <source>
        <dbReference type="PROSITE" id="PS50198"/>
    </source>
</evidence>
<sequence>MRRAQIVFVLVILLLISGCKSNTEVVATINDKKIVKEQLNRQLVLTEISYSINGYDFPNSGETRKDLEKKLINKLVESYVLVDVAKNEGIEIQEKEALAQRDSLIETIISLYGSNEKYNEFLKGKGQDRDAFDEYLLGLAKESEYISKLYEKITKSISVNSEEISNYYDEHIKYYNYSMKSIMDIEAKDQNTVQKIYNELKKKDLSFEEALKEFEDKNDVNASDLGTVYYSSNEKEYSEIVFSTKVGEMSSVFESQGKYHIIYVYDENIQEPIPYEQVMERVEKDLLKETKDQAYKNYIEGQMKDYDIRLN</sequence>
<keyword evidence="3 7" id="KW-0732">Signal</keyword>
<dbReference type="PROSITE" id="PS50198">
    <property type="entry name" value="PPIC_PPIASE_2"/>
    <property type="match status" value="1"/>
</dbReference>
<keyword evidence="10" id="KW-1185">Reference proteome</keyword>
<dbReference type="GO" id="GO:0003755">
    <property type="term" value="F:peptidyl-prolyl cis-trans isomerase activity"/>
    <property type="evidence" value="ECO:0007669"/>
    <property type="project" value="UniProtKB-KW"/>
</dbReference>
<evidence type="ECO:0000256" key="3">
    <source>
        <dbReference type="ARBA" id="ARBA00022729"/>
    </source>
</evidence>
<organism evidence="9 10">
    <name type="scientific">Alkalibaculum bacchi</name>
    <dbReference type="NCBI Taxonomy" id="645887"/>
    <lineage>
        <taxon>Bacteria</taxon>
        <taxon>Bacillati</taxon>
        <taxon>Bacillota</taxon>
        <taxon>Clostridia</taxon>
        <taxon>Eubacteriales</taxon>
        <taxon>Eubacteriaceae</taxon>
        <taxon>Alkalibaculum</taxon>
    </lineage>
</organism>